<dbReference type="ESTHER" id="9brad-a0a0q3m7w8">
    <property type="family name" value="Abhydrolase_9"/>
</dbReference>
<proteinExistence type="predicted"/>
<feature type="transmembrane region" description="Helical" evidence="1">
    <location>
        <begin position="119"/>
        <end position="137"/>
    </location>
</feature>
<sequence length="568" mass="62013">MLKRWIRGQLASLSGVGLALGTLLFAAALTPTLIPRGPLPQGALAGICFAIGYGLGVLSRQLWRYLELPGPSERLRRLANAAALLLSLLIALLFLWKAADWQNSVRAAFELPPLPGSHPLKLCAVALVTFALVLLIARLFKRLANWLAGIVRRAVPRRLANVIGIGLAALLFWSLASDVVARGVFRLLDSSYREFDALIEPERARPTDPLKTGSAASLVGWRELGRAGREFIASGPSAEQISAQSGRPAREPLRVYVGLRGADSPEARAKLALEELKRVGGFARSTLVIITPTGTGWVDPSAMDAVEYLRDGDIASVAVQYSYLSSPLSLLAQPEFGSDTAHALFREIYRYWTALPHDARPKLYLHGLSLGAMNSQKSAELFEMIGDPVDGALWSGPPFESRLWRSITEARNPGSPQWLPEFRDGRIVRFMNQGGPTVPPDRPWGPMRLVYLQYASDPIVFFDYRDAYRRPSWMDAPRGPDVSAELRWYPIVTMLQLALDMAVAAGTPIGHGHVYAPEHYIEAWTAVLGAGQWPAEQLSALKRHLAARARAPAASEPAAEGAYSNRGG</sequence>
<dbReference type="SUPFAM" id="SSF53474">
    <property type="entry name" value="alpha/beta-Hydrolases"/>
    <property type="match status" value="1"/>
</dbReference>
<reference evidence="5 7" key="2">
    <citation type="submission" date="2017-02" db="EMBL/GenBank/DDBJ databases">
        <authorList>
            <person name="Peterson S.W."/>
        </authorList>
    </citation>
    <scope>NUCLEOTIDE SEQUENCE [LARGE SCALE GENOMIC DNA]</scope>
    <source>
        <strain evidence="5 7">DSM 9653</strain>
    </source>
</reference>
<dbReference type="Pfam" id="PF10081">
    <property type="entry name" value="Abhydrolase_9"/>
    <property type="match status" value="1"/>
</dbReference>
<name>A0A0Q3M7W8_9HYPH</name>
<keyword evidence="1" id="KW-0472">Membrane</keyword>
<dbReference type="InterPro" id="IPR012037">
    <property type="entry name" value="Alpha/beta-hydrolase_fam"/>
</dbReference>
<dbReference type="InterPro" id="IPR029058">
    <property type="entry name" value="AB_hydrolase_fold"/>
</dbReference>
<reference evidence="4 6" key="1">
    <citation type="submission" date="2015-10" db="EMBL/GenBank/DDBJ databases">
        <title>Draft genome of Bosea thiooxidans.</title>
        <authorList>
            <person name="Wang X."/>
        </authorList>
    </citation>
    <scope>NUCLEOTIDE SEQUENCE [LARGE SCALE GENOMIC DNA]</scope>
    <source>
        <strain evidence="4 6">CGMCC 9174</strain>
    </source>
</reference>
<feature type="transmembrane region" description="Helical" evidence="1">
    <location>
        <begin position="42"/>
        <end position="58"/>
    </location>
</feature>
<evidence type="ECO:0000313" key="6">
    <source>
        <dbReference type="Proteomes" id="UP000051562"/>
    </source>
</evidence>
<evidence type="ECO:0000259" key="2">
    <source>
        <dbReference type="Pfam" id="PF10081"/>
    </source>
</evidence>
<dbReference type="Proteomes" id="UP000051562">
    <property type="component" value="Unassembled WGS sequence"/>
</dbReference>
<dbReference type="Proteomes" id="UP000190130">
    <property type="component" value="Unassembled WGS sequence"/>
</dbReference>
<dbReference type="EMBL" id="FUYX01000017">
    <property type="protein sequence ID" value="SKC13071.1"/>
    <property type="molecule type" value="Genomic_DNA"/>
</dbReference>
<dbReference type="EMBL" id="LMAR01000011">
    <property type="protein sequence ID" value="KQK31889.1"/>
    <property type="molecule type" value="Genomic_DNA"/>
</dbReference>
<feature type="transmembrane region" description="Helical" evidence="1">
    <location>
        <begin position="78"/>
        <end position="99"/>
    </location>
</feature>
<feature type="transmembrane region" description="Helical" evidence="1">
    <location>
        <begin position="158"/>
        <end position="176"/>
    </location>
</feature>
<dbReference type="STRING" id="53254.SAMN05660750_04529"/>
<organism evidence="4 6">
    <name type="scientific">Bosea thiooxidans</name>
    <dbReference type="NCBI Taxonomy" id="53254"/>
    <lineage>
        <taxon>Bacteria</taxon>
        <taxon>Pseudomonadati</taxon>
        <taxon>Pseudomonadota</taxon>
        <taxon>Alphaproteobacteria</taxon>
        <taxon>Hyphomicrobiales</taxon>
        <taxon>Boseaceae</taxon>
        <taxon>Bosea</taxon>
    </lineage>
</organism>
<keyword evidence="1" id="KW-1133">Transmembrane helix</keyword>
<evidence type="ECO:0000259" key="3">
    <source>
        <dbReference type="Pfam" id="PF15420"/>
    </source>
</evidence>
<accession>A0A0Q3M7W8</accession>
<dbReference type="InterPro" id="IPR027787">
    <property type="entry name" value="Alpha/beta-hydrolase_catalytic"/>
</dbReference>
<keyword evidence="1" id="KW-0812">Transmembrane</keyword>
<evidence type="ECO:0000256" key="1">
    <source>
        <dbReference type="SAM" id="Phobius"/>
    </source>
</evidence>
<dbReference type="PIRSF" id="PIRSF007542">
    <property type="entry name" value="UCP007542"/>
    <property type="match status" value="1"/>
</dbReference>
<feature type="domain" description="Alpha/beta-hydrolase catalytic" evidence="2">
    <location>
        <begin position="253"/>
        <end position="539"/>
    </location>
</feature>
<dbReference type="InterPro" id="IPR027788">
    <property type="entry name" value="Alpha/beta-hydrolase_N_dom"/>
</dbReference>
<protein>
    <submittedName>
        <fullName evidence="5">Uncharacterized membrane protein</fullName>
    </submittedName>
</protein>
<dbReference type="Pfam" id="PF15420">
    <property type="entry name" value="Abhydrolase_9_N"/>
    <property type="match status" value="1"/>
</dbReference>
<evidence type="ECO:0000313" key="4">
    <source>
        <dbReference type="EMBL" id="KQK31889.1"/>
    </source>
</evidence>
<feature type="domain" description="Alpha/beta-hydrolase N-terminal" evidence="3">
    <location>
        <begin position="29"/>
        <end position="236"/>
    </location>
</feature>
<dbReference type="RefSeq" id="WP_055726852.1">
    <property type="nucleotide sequence ID" value="NZ_FUYX01000017.1"/>
</dbReference>
<evidence type="ECO:0000313" key="7">
    <source>
        <dbReference type="Proteomes" id="UP000190130"/>
    </source>
</evidence>
<gene>
    <name evidence="4" type="ORF">ARD30_09030</name>
    <name evidence="5" type="ORF">SAMN05660750_04529</name>
</gene>
<dbReference type="AlphaFoldDB" id="A0A0Q3M7W8"/>
<evidence type="ECO:0000313" key="5">
    <source>
        <dbReference type="EMBL" id="SKC13071.1"/>
    </source>
</evidence>
<keyword evidence="6" id="KW-1185">Reference proteome</keyword>